<organism evidence="1 2">
    <name type="scientific">Papaver somniferum</name>
    <name type="common">Opium poppy</name>
    <dbReference type="NCBI Taxonomy" id="3469"/>
    <lineage>
        <taxon>Eukaryota</taxon>
        <taxon>Viridiplantae</taxon>
        <taxon>Streptophyta</taxon>
        <taxon>Embryophyta</taxon>
        <taxon>Tracheophyta</taxon>
        <taxon>Spermatophyta</taxon>
        <taxon>Magnoliopsida</taxon>
        <taxon>Ranunculales</taxon>
        <taxon>Papaveraceae</taxon>
        <taxon>Papaveroideae</taxon>
        <taxon>Papaver</taxon>
    </lineage>
</organism>
<evidence type="ECO:0000313" key="1">
    <source>
        <dbReference type="EMBL" id="RZC63492.1"/>
    </source>
</evidence>
<dbReference type="AlphaFoldDB" id="A0A4Y7JTX3"/>
<dbReference type="EMBL" id="CM010719">
    <property type="protein sequence ID" value="RZC63492.1"/>
    <property type="molecule type" value="Genomic_DNA"/>
</dbReference>
<evidence type="ECO:0000313" key="2">
    <source>
        <dbReference type="Proteomes" id="UP000316621"/>
    </source>
</evidence>
<gene>
    <name evidence="1" type="ORF">C5167_025249</name>
</gene>
<dbReference type="Gramene" id="RZC63492">
    <property type="protein sequence ID" value="RZC63492"/>
    <property type="gene ID" value="C5167_025249"/>
</dbReference>
<accession>A0A4Y7JTX3</accession>
<protein>
    <submittedName>
        <fullName evidence="1">Uncharacterized protein</fullName>
    </submittedName>
</protein>
<reference evidence="1 2" key="1">
    <citation type="journal article" date="2018" name="Science">
        <title>The opium poppy genome and morphinan production.</title>
        <authorList>
            <person name="Guo L."/>
            <person name="Winzer T."/>
            <person name="Yang X."/>
            <person name="Li Y."/>
            <person name="Ning Z."/>
            <person name="He Z."/>
            <person name="Teodor R."/>
            <person name="Lu Y."/>
            <person name="Bowser T.A."/>
            <person name="Graham I.A."/>
            <person name="Ye K."/>
        </authorList>
    </citation>
    <scope>NUCLEOTIDE SEQUENCE [LARGE SCALE GENOMIC DNA]</scope>
    <source>
        <strain evidence="2">cv. HN1</strain>
        <tissue evidence="1">Leaves</tissue>
    </source>
</reference>
<keyword evidence="2" id="KW-1185">Reference proteome</keyword>
<name>A0A4Y7JTX3_PAPSO</name>
<proteinExistence type="predicted"/>
<dbReference type="Proteomes" id="UP000316621">
    <property type="component" value="Chromosome 5"/>
</dbReference>
<sequence length="90" mass="10303">MDGVRRCVAQIHKTNCGDITADDLNERQREAGVDDKDFVRTDNERHGRSNCCSEENICTIMKHEAIWISYVSTFFPLGLRKTTWTVVSIP</sequence>